<keyword evidence="3" id="KW-1003">Cell membrane</keyword>
<feature type="transmembrane region" description="Helical" evidence="9">
    <location>
        <begin position="74"/>
        <end position="97"/>
    </location>
</feature>
<accession>A0A2J0U2Y3</accession>
<protein>
    <recommendedName>
        <fullName evidence="14">ABC transporter ATP-binding protein</fullName>
    </recommendedName>
</protein>
<dbReference type="Proteomes" id="UP000230167">
    <property type="component" value="Unassembled WGS sequence"/>
</dbReference>
<feature type="domain" description="ABC transporter" evidence="10">
    <location>
        <begin position="356"/>
        <end position="596"/>
    </location>
</feature>
<keyword evidence="4 9" id="KW-0812">Transmembrane</keyword>
<keyword evidence="8 9" id="KW-0472">Membrane</keyword>
<dbReference type="RefSeq" id="WP_100442427.1">
    <property type="nucleotide sequence ID" value="NZ_CBCPIZ010000053.1"/>
</dbReference>
<feature type="transmembrane region" description="Helical" evidence="9">
    <location>
        <begin position="21"/>
        <end position="54"/>
    </location>
</feature>
<feature type="transmembrane region" description="Helical" evidence="9">
    <location>
        <begin position="180"/>
        <end position="202"/>
    </location>
</feature>
<evidence type="ECO:0000313" key="12">
    <source>
        <dbReference type="EMBL" id="PJL22947.1"/>
    </source>
</evidence>
<evidence type="ECO:0008006" key="14">
    <source>
        <dbReference type="Google" id="ProtNLM"/>
    </source>
</evidence>
<sequence>MSLYKSSHGATRLASLRNVPFVMALMLRAAPVHFPLLLCSRIGVAIAPLLALLVSKRIVDAVAAATSSPVSIDHVLTLVAIEFAIVGGAAYLLRVVAYLDALCSERFTLHVSERIMSHAAHIDQAAYEDPEFYDQLERARVQAVDRYIMIKALGDLLQGSVLCISLLAGAAALSGWYVGILVLMALPIFTIDSLFSFKWYSLRLKQTPERRRLDYLRYVASSRESSKELRLFSFAPAILKQYQKIAHRLYDEVIALQRKKLATEFVVVLGAAGQYVICAIVIVKAARGELSIGTMTFLLGALAGIARGVQDIFVAATSVADQALFLTDLQTFLSRDPILKEVDEPLRLPQRITRGFEFENVSFSYPGTDRRILDRVSFAIRPGESVALVGENGEGKSTIVKLLLRFYDPTEGRITLDGVDIRSYKVADLHTRMGVIFQEFMRYDMTLADNVMLGAGSEEERIQLLHQALVWSQAHEFASKLPEGTEQMLGRRFLGGLDLSGGQWQRIALARAYFRSPDLLVLDEPSAALDARAEREVFEKLAELSMGRMVLLISHRFSTVKSASTILVLRDGSISERGSHVELMTILDGTYRRLYLTQAEQYRD</sequence>
<dbReference type="PROSITE" id="PS50893">
    <property type="entry name" value="ABC_TRANSPORTER_2"/>
    <property type="match status" value="1"/>
</dbReference>
<dbReference type="GO" id="GO:0005886">
    <property type="term" value="C:plasma membrane"/>
    <property type="evidence" value="ECO:0007669"/>
    <property type="project" value="UniProtKB-SubCell"/>
</dbReference>
<reference evidence="12 13" key="1">
    <citation type="journal article" date="2017" name="Front. Microbiol.">
        <title>Double-Face Meets the Bacterial World: The Opportunistic Pathogen Stenotrophomonas maltophilia.</title>
        <authorList>
            <person name="Lira F."/>
            <person name="Berg G."/>
            <person name="Martinez J.L."/>
        </authorList>
    </citation>
    <scope>NUCLEOTIDE SEQUENCE [LARGE SCALE GENOMIC DNA]</scope>
    <source>
        <strain evidence="12 13">EA1</strain>
    </source>
</reference>
<dbReference type="InterPro" id="IPR027417">
    <property type="entry name" value="P-loop_NTPase"/>
</dbReference>
<dbReference type="PROSITE" id="PS00211">
    <property type="entry name" value="ABC_TRANSPORTER_1"/>
    <property type="match status" value="1"/>
</dbReference>
<comment type="subcellular location">
    <subcellularLocation>
        <location evidence="1">Cell membrane</location>
        <topology evidence="1">Multi-pass membrane protein</topology>
    </subcellularLocation>
</comment>
<dbReference type="PROSITE" id="PS50929">
    <property type="entry name" value="ABC_TM1F"/>
    <property type="match status" value="1"/>
</dbReference>
<feature type="domain" description="ABC transmembrane type-1" evidence="11">
    <location>
        <begin position="36"/>
        <end position="321"/>
    </location>
</feature>
<name>A0A2J0U2Y3_STEMA</name>
<dbReference type="InterPro" id="IPR011527">
    <property type="entry name" value="ABC1_TM_dom"/>
</dbReference>
<dbReference type="InterPro" id="IPR036640">
    <property type="entry name" value="ABC1_TM_sf"/>
</dbReference>
<evidence type="ECO:0000256" key="1">
    <source>
        <dbReference type="ARBA" id="ARBA00004651"/>
    </source>
</evidence>
<dbReference type="GO" id="GO:0015421">
    <property type="term" value="F:ABC-type oligopeptide transporter activity"/>
    <property type="evidence" value="ECO:0007669"/>
    <property type="project" value="TreeGrafter"/>
</dbReference>
<keyword evidence="2" id="KW-0813">Transport</keyword>
<evidence type="ECO:0000256" key="2">
    <source>
        <dbReference type="ARBA" id="ARBA00022448"/>
    </source>
</evidence>
<keyword evidence="6" id="KW-0067">ATP-binding</keyword>
<dbReference type="InterPro" id="IPR003593">
    <property type="entry name" value="AAA+_ATPase"/>
</dbReference>
<evidence type="ECO:0000256" key="3">
    <source>
        <dbReference type="ARBA" id="ARBA00022475"/>
    </source>
</evidence>
<gene>
    <name evidence="12" type="ORF">B9Y64_21695</name>
</gene>
<dbReference type="InterPro" id="IPR017871">
    <property type="entry name" value="ABC_transporter-like_CS"/>
</dbReference>
<dbReference type="GO" id="GO:0016887">
    <property type="term" value="F:ATP hydrolysis activity"/>
    <property type="evidence" value="ECO:0007669"/>
    <property type="project" value="InterPro"/>
</dbReference>
<evidence type="ECO:0000256" key="9">
    <source>
        <dbReference type="SAM" id="Phobius"/>
    </source>
</evidence>
<dbReference type="SUPFAM" id="SSF90123">
    <property type="entry name" value="ABC transporter transmembrane region"/>
    <property type="match status" value="1"/>
</dbReference>
<evidence type="ECO:0000259" key="10">
    <source>
        <dbReference type="PROSITE" id="PS50893"/>
    </source>
</evidence>
<evidence type="ECO:0000256" key="5">
    <source>
        <dbReference type="ARBA" id="ARBA00022741"/>
    </source>
</evidence>
<evidence type="ECO:0000259" key="11">
    <source>
        <dbReference type="PROSITE" id="PS50929"/>
    </source>
</evidence>
<dbReference type="AlphaFoldDB" id="A0A2J0U2Y3"/>
<dbReference type="SMART" id="SM00382">
    <property type="entry name" value="AAA"/>
    <property type="match status" value="1"/>
</dbReference>
<dbReference type="Gene3D" id="3.40.50.300">
    <property type="entry name" value="P-loop containing nucleotide triphosphate hydrolases"/>
    <property type="match status" value="1"/>
</dbReference>
<evidence type="ECO:0000256" key="7">
    <source>
        <dbReference type="ARBA" id="ARBA00022989"/>
    </source>
</evidence>
<keyword evidence="7 9" id="KW-1133">Transmembrane helix</keyword>
<evidence type="ECO:0000313" key="13">
    <source>
        <dbReference type="Proteomes" id="UP000230167"/>
    </source>
</evidence>
<dbReference type="PANTHER" id="PTHR43394">
    <property type="entry name" value="ATP-DEPENDENT PERMEASE MDL1, MITOCHONDRIAL"/>
    <property type="match status" value="1"/>
</dbReference>
<dbReference type="Gene3D" id="1.20.1560.10">
    <property type="entry name" value="ABC transporter type 1, transmembrane domain"/>
    <property type="match status" value="1"/>
</dbReference>
<evidence type="ECO:0000256" key="6">
    <source>
        <dbReference type="ARBA" id="ARBA00022840"/>
    </source>
</evidence>
<proteinExistence type="predicted"/>
<dbReference type="SUPFAM" id="SSF52540">
    <property type="entry name" value="P-loop containing nucleoside triphosphate hydrolases"/>
    <property type="match status" value="1"/>
</dbReference>
<dbReference type="FunFam" id="3.40.50.300:FF:000221">
    <property type="entry name" value="Multidrug ABC transporter ATP-binding protein"/>
    <property type="match status" value="1"/>
</dbReference>
<dbReference type="OrthoDB" id="6828292at2"/>
<dbReference type="PANTHER" id="PTHR43394:SF1">
    <property type="entry name" value="ATP-BINDING CASSETTE SUB-FAMILY B MEMBER 10, MITOCHONDRIAL"/>
    <property type="match status" value="1"/>
</dbReference>
<feature type="transmembrane region" description="Helical" evidence="9">
    <location>
        <begin position="265"/>
        <end position="286"/>
    </location>
</feature>
<dbReference type="InterPro" id="IPR039421">
    <property type="entry name" value="Type_1_exporter"/>
</dbReference>
<dbReference type="EMBL" id="NEQV01000011">
    <property type="protein sequence ID" value="PJL22947.1"/>
    <property type="molecule type" value="Genomic_DNA"/>
</dbReference>
<comment type="caution">
    <text evidence="12">The sequence shown here is derived from an EMBL/GenBank/DDBJ whole genome shotgun (WGS) entry which is preliminary data.</text>
</comment>
<dbReference type="Pfam" id="PF00005">
    <property type="entry name" value="ABC_tran"/>
    <property type="match status" value="1"/>
</dbReference>
<keyword evidence="5" id="KW-0547">Nucleotide-binding</keyword>
<dbReference type="GO" id="GO:0005524">
    <property type="term" value="F:ATP binding"/>
    <property type="evidence" value="ECO:0007669"/>
    <property type="project" value="UniProtKB-KW"/>
</dbReference>
<organism evidence="12 13">
    <name type="scientific">Stenotrophomonas maltophilia</name>
    <name type="common">Pseudomonas maltophilia</name>
    <name type="synonym">Xanthomonas maltophilia</name>
    <dbReference type="NCBI Taxonomy" id="40324"/>
    <lineage>
        <taxon>Bacteria</taxon>
        <taxon>Pseudomonadati</taxon>
        <taxon>Pseudomonadota</taxon>
        <taxon>Gammaproteobacteria</taxon>
        <taxon>Lysobacterales</taxon>
        <taxon>Lysobacteraceae</taxon>
        <taxon>Stenotrophomonas</taxon>
        <taxon>Stenotrophomonas maltophilia group</taxon>
    </lineage>
</organism>
<evidence type="ECO:0000256" key="4">
    <source>
        <dbReference type="ARBA" id="ARBA00022692"/>
    </source>
</evidence>
<evidence type="ECO:0000256" key="8">
    <source>
        <dbReference type="ARBA" id="ARBA00023136"/>
    </source>
</evidence>
<dbReference type="InterPro" id="IPR003439">
    <property type="entry name" value="ABC_transporter-like_ATP-bd"/>
</dbReference>